<organism evidence="2 3">
    <name type="scientific">Fulvivirga lutea</name>
    <dbReference type="NCBI Taxonomy" id="2810512"/>
    <lineage>
        <taxon>Bacteria</taxon>
        <taxon>Pseudomonadati</taxon>
        <taxon>Bacteroidota</taxon>
        <taxon>Cytophagia</taxon>
        <taxon>Cytophagales</taxon>
        <taxon>Fulvivirgaceae</taxon>
        <taxon>Fulvivirga</taxon>
    </lineage>
</organism>
<keyword evidence="3" id="KW-1185">Reference proteome</keyword>
<dbReference type="Pfam" id="PF19573">
    <property type="entry name" value="DUF6089"/>
    <property type="match status" value="2"/>
</dbReference>
<dbReference type="InterPro" id="IPR045743">
    <property type="entry name" value="DUF6089"/>
</dbReference>
<reference evidence="2" key="1">
    <citation type="submission" date="2021-02" db="EMBL/GenBank/DDBJ databases">
        <title>Fulvivirga sp. S481 isolated from sea water.</title>
        <authorList>
            <person name="Bae S.S."/>
            <person name="Baek K."/>
        </authorList>
    </citation>
    <scope>NUCLEOTIDE SEQUENCE</scope>
    <source>
        <strain evidence="2">S481</strain>
    </source>
</reference>
<accession>A0A974WK16</accession>
<name>A0A974WK16_9BACT</name>
<proteinExistence type="predicted"/>
<dbReference type="Proteomes" id="UP000662783">
    <property type="component" value="Chromosome"/>
</dbReference>
<dbReference type="RefSeq" id="WP_205723096.1">
    <property type="nucleotide sequence ID" value="NZ_CP070608.1"/>
</dbReference>
<feature type="domain" description="DUF6089" evidence="1">
    <location>
        <begin position="187"/>
        <end position="225"/>
    </location>
</feature>
<dbReference type="KEGG" id="fuv:JR347_05745"/>
<evidence type="ECO:0000313" key="2">
    <source>
        <dbReference type="EMBL" id="QSE98582.1"/>
    </source>
</evidence>
<dbReference type="EMBL" id="CP070608">
    <property type="protein sequence ID" value="QSE98582.1"/>
    <property type="molecule type" value="Genomic_DNA"/>
</dbReference>
<evidence type="ECO:0000259" key="1">
    <source>
        <dbReference type="Pfam" id="PF19573"/>
    </source>
</evidence>
<feature type="domain" description="DUF6089" evidence="1">
    <location>
        <begin position="14"/>
        <end position="149"/>
    </location>
</feature>
<sequence length="324" mass="36486">MRNFKGKKNYFTKDKKYNSIGITLNALNYFGDLSPNSNVGSTDIGFTRPGIGVDFSHRFGPRYTLRASFLYGTIRGDDFESAEKGDSEAKYRYARNLSFRNRIKELTVVAVFDLFKNEASYISRVQWTPYTYIGATIFHHNPQAYVADDSGLPEAGTWVDLQPLGTEGQNADLEPTDANAGIEPYKLVQFAIPFGIGVRYRLNQVFDLSFEMGIRYTFTDYLDDVSQNYVDLGVFGDDDLARYLSDRSTNTSGAEGGSRNIEAEGFNTTTYQGRDGNNYTVVAGFGQEFRDNNRGNKDNNDVYFVTSIRVAYIIGATFTRAKFR</sequence>
<dbReference type="AlphaFoldDB" id="A0A974WK16"/>
<gene>
    <name evidence="2" type="ORF">JR347_05745</name>
</gene>
<protein>
    <recommendedName>
        <fullName evidence="1">DUF6089 domain-containing protein</fullName>
    </recommendedName>
</protein>
<evidence type="ECO:0000313" key="3">
    <source>
        <dbReference type="Proteomes" id="UP000662783"/>
    </source>
</evidence>